<protein>
    <recommendedName>
        <fullName evidence="4">G protein-coupled receptor</fullName>
    </recommendedName>
</protein>
<dbReference type="EMBL" id="CAXLJM020000164">
    <property type="protein sequence ID" value="CAL8146382.1"/>
    <property type="molecule type" value="Genomic_DNA"/>
</dbReference>
<proteinExistence type="predicted"/>
<keyword evidence="1" id="KW-0472">Membrane</keyword>
<keyword evidence="1" id="KW-1133">Transmembrane helix</keyword>
<feature type="transmembrane region" description="Helical" evidence="1">
    <location>
        <begin position="161"/>
        <end position="178"/>
    </location>
</feature>
<evidence type="ECO:0000313" key="2">
    <source>
        <dbReference type="EMBL" id="CAL8146382.1"/>
    </source>
</evidence>
<name>A0ABP1S7Q1_9HEXA</name>
<organism evidence="2 3">
    <name type="scientific">Orchesella dallaii</name>
    <dbReference type="NCBI Taxonomy" id="48710"/>
    <lineage>
        <taxon>Eukaryota</taxon>
        <taxon>Metazoa</taxon>
        <taxon>Ecdysozoa</taxon>
        <taxon>Arthropoda</taxon>
        <taxon>Hexapoda</taxon>
        <taxon>Collembola</taxon>
        <taxon>Entomobryomorpha</taxon>
        <taxon>Entomobryoidea</taxon>
        <taxon>Orchesellidae</taxon>
        <taxon>Orchesellinae</taxon>
        <taxon>Orchesella</taxon>
    </lineage>
</organism>
<keyword evidence="3" id="KW-1185">Reference proteome</keyword>
<evidence type="ECO:0000256" key="1">
    <source>
        <dbReference type="SAM" id="Phobius"/>
    </source>
</evidence>
<feature type="transmembrane region" description="Helical" evidence="1">
    <location>
        <begin position="87"/>
        <end position="110"/>
    </location>
</feature>
<reference evidence="2 3" key="1">
    <citation type="submission" date="2024-08" db="EMBL/GenBank/DDBJ databases">
        <authorList>
            <person name="Cucini C."/>
            <person name="Frati F."/>
        </authorList>
    </citation>
    <scope>NUCLEOTIDE SEQUENCE [LARGE SCALE GENOMIC DNA]</scope>
</reference>
<keyword evidence="1" id="KW-0812">Transmembrane</keyword>
<comment type="caution">
    <text evidence="2">The sequence shown here is derived from an EMBL/GenBank/DDBJ whole genome shotgun (WGS) entry which is preliminary data.</text>
</comment>
<evidence type="ECO:0008006" key="4">
    <source>
        <dbReference type="Google" id="ProtNLM"/>
    </source>
</evidence>
<gene>
    <name evidence="2" type="ORF">ODALV1_LOCUS30798</name>
</gene>
<evidence type="ECO:0000313" key="3">
    <source>
        <dbReference type="Proteomes" id="UP001642540"/>
    </source>
</evidence>
<feature type="transmembrane region" description="Helical" evidence="1">
    <location>
        <begin position="184"/>
        <end position="204"/>
    </location>
</feature>
<dbReference type="Proteomes" id="UP001642540">
    <property type="component" value="Unassembled WGS sequence"/>
</dbReference>
<sequence length="279" mass="31636">MQRLIKCIQIFQSSLAPVEKRKRFWFNIIFLSMATMAVNLPFTVATISLIFPCSHPVLDWFICGGKACSITVPISCRVIMAIFDFLLMFPVTLLGGPCMSLSLLCLDFLWNFAKHASNSGHHEDAKLLGQTRLDMLYRQTQIFSIFCNECCKAYIWSGIQFNGAVAVVIPLYSLVIFGNQLSPIFVAVGIFIIITTTIFCLFVFELGSRPQSLSVCIIKRLRNCKRNSLSWKFGKSCRPIVLKVGHFHKMDRKLGSSFVRFCVQRTVFLVVQTNSMSRL</sequence>
<accession>A0ABP1S7Q1</accession>
<feature type="transmembrane region" description="Helical" evidence="1">
    <location>
        <begin position="24"/>
        <end position="51"/>
    </location>
</feature>